<evidence type="ECO:0000313" key="2">
    <source>
        <dbReference type="EMBL" id="KAF2018661.1"/>
    </source>
</evidence>
<organism evidence="2 3">
    <name type="scientific">Aaosphaeria arxii CBS 175.79</name>
    <dbReference type="NCBI Taxonomy" id="1450172"/>
    <lineage>
        <taxon>Eukaryota</taxon>
        <taxon>Fungi</taxon>
        <taxon>Dikarya</taxon>
        <taxon>Ascomycota</taxon>
        <taxon>Pezizomycotina</taxon>
        <taxon>Dothideomycetes</taxon>
        <taxon>Pleosporomycetidae</taxon>
        <taxon>Pleosporales</taxon>
        <taxon>Pleosporales incertae sedis</taxon>
        <taxon>Aaosphaeria</taxon>
    </lineage>
</organism>
<proteinExistence type="predicted"/>
<dbReference type="EMBL" id="ML978067">
    <property type="protein sequence ID" value="KAF2018661.1"/>
    <property type="molecule type" value="Genomic_DNA"/>
</dbReference>
<dbReference type="RefSeq" id="XP_033387000.1">
    <property type="nucleotide sequence ID" value="XM_033526925.1"/>
</dbReference>
<gene>
    <name evidence="2" type="ORF">BU24DRAFT_418184</name>
</gene>
<sequence>MQNTTQDRDPQPTEVNMQDPLDQLELIQRIKELIINDAQALYGPQVTGHTYSVIFSVEALPESQSSDGQPKRQSLTAQLILYVSPHPPARWVLLATSESKGSLVEAVDNLRINVQVEVGKVTQDLDVGDVQEGSDYNIHKSAASI</sequence>
<dbReference type="Proteomes" id="UP000799778">
    <property type="component" value="Unassembled WGS sequence"/>
</dbReference>
<dbReference type="AlphaFoldDB" id="A0A6A5Y169"/>
<evidence type="ECO:0000313" key="3">
    <source>
        <dbReference type="Proteomes" id="UP000799778"/>
    </source>
</evidence>
<name>A0A6A5Y169_9PLEO</name>
<evidence type="ECO:0000256" key="1">
    <source>
        <dbReference type="SAM" id="MobiDB-lite"/>
    </source>
</evidence>
<accession>A0A6A5Y169</accession>
<dbReference type="GeneID" id="54284322"/>
<reference evidence="2" key="1">
    <citation type="journal article" date="2020" name="Stud. Mycol.">
        <title>101 Dothideomycetes genomes: a test case for predicting lifestyles and emergence of pathogens.</title>
        <authorList>
            <person name="Haridas S."/>
            <person name="Albert R."/>
            <person name="Binder M."/>
            <person name="Bloem J."/>
            <person name="Labutti K."/>
            <person name="Salamov A."/>
            <person name="Andreopoulos B."/>
            <person name="Baker S."/>
            <person name="Barry K."/>
            <person name="Bills G."/>
            <person name="Bluhm B."/>
            <person name="Cannon C."/>
            <person name="Castanera R."/>
            <person name="Culley D."/>
            <person name="Daum C."/>
            <person name="Ezra D."/>
            <person name="Gonzalez J."/>
            <person name="Henrissat B."/>
            <person name="Kuo A."/>
            <person name="Liang C."/>
            <person name="Lipzen A."/>
            <person name="Lutzoni F."/>
            <person name="Magnuson J."/>
            <person name="Mondo S."/>
            <person name="Nolan M."/>
            <person name="Ohm R."/>
            <person name="Pangilinan J."/>
            <person name="Park H.-J."/>
            <person name="Ramirez L."/>
            <person name="Alfaro M."/>
            <person name="Sun H."/>
            <person name="Tritt A."/>
            <person name="Yoshinaga Y."/>
            <person name="Zwiers L.-H."/>
            <person name="Turgeon B."/>
            <person name="Goodwin S."/>
            <person name="Spatafora J."/>
            <person name="Crous P."/>
            <person name="Grigoriev I."/>
        </authorList>
    </citation>
    <scope>NUCLEOTIDE SEQUENCE</scope>
    <source>
        <strain evidence="2">CBS 175.79</strain>
    </source>
</reference>
<feature type="compositionally biased region" description="Basic and acidic residues" evidence="1">
    <location>
        <begin position="1"/>
        <end position="11"/>
    </location>
</feature>
<protein>
    <submittedName>
        <fullName evidence="2">Uncharacterized protein</fullName>
    </submittedName>
</protein>
<feature type="region of interest" description="Disordered" evidence="1">
    <location>
        <begin position="1"/>
        <end position="20"/>
    </location>
</feature>
<keyword evidence="3" id="KW-1185">Reference proteome</keyword>